<keyword evidence="10" id="KW-1185">Reference proteome</keyword>
<dbReference type="InterPro" id="IPR036259">
    <property type="entry name" value="MFS_trans_sf"/>
</dbReference>
<dbReference type="InterPro" id="IPR005828">
    <property type="entry name" value="MFS_sugar_transport-like"/>
</dbReference>
<feature type="transmembrane region" description="Helical" evidence="7">
    <location>
        <begin position="404"/>
        <end position="424"/>
    </location>
</feature>
<name>A0A211ZBV4_9PROT</name>
<dbReference type="InterPro" id="IPR011701">
    <property type="entry name" value="MFS"/>
</dbReference>
<feature type="transmembrane region" description="Helical" evidence="7">
    <location>
        <begin position="91"/>
        <end position="112"/>
    </location>
</feature>
<evidence type="ECO:0000313" key="9">
    <source>
        <dbReference type="EMBL" id="OWJ62749.1"/>
    </source>
</evidence>
<dbReference type="PANTHER" id="PTHR43045">
    <property type="entry name" value="SHIKIMATE TRANSPORTER"/>
    <property type="match status" value="1"/>
</dbReference>
<dbReference type="Pfam" id="PF00083">
    <property type="entry name" value="Sugar_tr"/>
    <property type="match status" value="1"/>
</dbReference>
<gene>
    <name evidence="9" type="ORF">BWR60_29745</name>
</gene>
<feature type="transmembrane region" description="Helical" evidence="7">
    <location>
        <begin position="310"/>
        <end position="329"/>
    </location>
</feature>
<feature type="domain" description="Major facilitator superfamily (MFS) profile" evidence="8">
    <location>
        <begin position="18"/>
        <end position="428"/>
    </location>
</feature>
<dbReference type="AlphaFoldDB" id="A0A211ZBV4"/>
<keyword evidence="3" id="KW-1003">Cell membrane</keyword>
<dbReference type="InterPro" id="IPR005829">
    <property type="entry name" value="Sugar_transporter_CS"/>
</dbReference>
<dbReference type="CDD" id="cd17369">
    <property type="entry name" value="MFS_ShiA_like"/>
    <property type="match status" value="1"/>
</dbReference>
<evidence type="ECO:0000256" key="4">
    <source>
        <dbReference type="ARBA" id="ARBA00022692"/>
    </source>
</evidence>
<reference evidence="10" key="1">
    <citation type="submission" date="2017-05" db="EMBL/GenBank/DDBJ databases">
        <authorList>
            <person name="Macchi M."/>
            <person name="Festa S."/>
            <person name="Coppotelli B.M."/>
            <person name="Morelli I.S."/>
        </authorList>
    </citation>
    <scope>NUCLEOTIDE SEQUENCE [LARGE SCALE GENOMIC DNA]</scope>
    <source>
        <strain evidence="10">I</strain>
    </source>
</reference>
<feature type="transmembrane region" description="Helical" evidence="7">
    <location>
        <begin position="256"/>
        <end position="273"/>
    </location>
</feature>
<evidence type="ECO:0000256" key="7">
    <source>
        <dbReference type="SAM" id="Phobius"/>
    </source>
</evidence>
<evidence type="ECO:0000256" key="6">
    <source>
        <dbReference type="ARBA" id="ARBA00023136"/>
    </source>
</evidence>
<protein>
    <submittedName>
        <fullName evidence="9">MFS transporter</fullName>
    </submittedName>
</protein>
<evidence type="ECO:0000256" key="2">
    <source>
        <dbReference type="ARBA" id="ARBA00022448"/>
    </source>
</evidence>
<dbReference type="Gene3D" id="1.20.1250.20">
    <property type="entry name" value="MFS general substrate transporter like domains"/>
    <property type="match status" value="2"/>
</dbReference>
<evidence type="ECO:0000313" key="10">
    <source>
        <dbReference type="Proteomes" id="UP000196655"/>
    </source>
</evidence>
<evidence type="ECO:0000259" key="8">
    <source>
        <dbReference type="PROSITE" id="PS50850"/>
    </source>
</evidence>
<dbReference type="InterPro" id="IPR020846">
    <property type="entry name" value="MFS_dom"/>
</dbReference>
<dbReference type="Pfam" id="PF07690">
    <property type="entry name" value="MFS_1"/>
    <property type="match status" value="1"/>
</dbReference>
<feature type="transmembrane region" description="Helical" evidence="7">
    <location>
        <begin position="190"/>
        <end position="209"/>
    </location>
</feature>
<dbReference type="STRING" id="1122125.GCA_000423185_00805"/>
<evidence type="ECO:0000256" key="1">
    <source>
        <dbReference type="ARBA" id="ARBA00004651"/>
    </source>
</evidence>
<comment type="caution">
    <text evidence="9">The sequence shown here is derived from an EMBL/GenBank/DDBJ whole genome shotgun (WGS) entry which is preliminary data.</text>
</comment>
<accession>A0A211ZBV4</accession>
<evidence type="ECO:0000256" key="5">
    <source>
        <dbReference type="ARBA" id="ARBA00022989"/>
    </source>
</evidence>
<keyword evidence="6 7" id="KW-0472">Membrane</keyword>
<dbReference type="RefSeq" id="WP_088155855.1">
    <property type="nucleotide sequence ID" value="NZ_NHON01000091.1"/>
</dbReference>
<dbReference type="FunFam" id="1.20.1250.20:FF:000001">
    <property type="entry name" value="Dicarboxylate MFS transporter"/>
    <property type="match status" value="1"/>
</dbReference>
<dbReference type="PANTHER" id="PTHR43045:SF1">
    <property type="entry name" value="SHIKIMATE TRANSPORTER"/>
    <property type="match status" value="1"/>
</dbReference>
<feature type="transmembrane region" description="Helical" evidence="7">
    <location>
        <begin position="335"/>
        <end position="354"/>
    </location>
</feature>
<dbReference type="SUPFAM" id="SSF103473">
    <property type="entry name" value="MFS general substrate transporter"/>
    <property type="match status" value="1"/>
</dbReference>
<dbReference type="OrthoDB" id="9783227at2"/>
<feature type="transmembrane region" description="Helical" evidence="7">
    <location>
        <begin position="118"/>
        <end position="144"/>
    </location>
</feature>
<feature type="transmembrane region" description="Helical" evidence="7">
    <location>
        <begin position="375"/>
        <end position="398"/>
    </location>
</feature>
<keyword evidence="2" id="KW-0813">Transport</keyword>
<feature type="transmembrane region" description="Helical" evidence="7">
    <location>
        <begin position="279"/>
        <end position="298"/>
    </location>
</feature>
<organism evidence="9 10">
    <name type="scientific">Inquilinus limosus</name>
    <dbReference type="NCBI Taxonomy" id="171674"/>
    <lineage>
        <taxon>Bacteria</taxon>
        <taxon>Pseudomonadati</taxon>
        <taxon>Pseudomonadota</taxon>
        <taxon>Alphaproteobacteria</taxon>
        <taxon>Rhodospirillales</taxon>
        <taxon>Rhodospirillaceae</taxon>
        <taxon>Inquilinus</taxon>
    </lineage>
</organism>
<dbReference type="GO" id="GO:0005886">
    <property type="term" value="C:plasma membrane"/>
    <property type="evidence" value="ECO:0007669"/>
    <property type="project" value="UniProtKB-SubCell"/>
</dbReference>
<feature type="transmembrane region" description="Helical" evidence="7">
    <location>
        <begin position="56"/>
        <end position="79"/>
    </location>
</feature>
<dbReference type="Proteomes" id="UP000196655">
    <property type="component" value="Unassembled WGS sequence"/>
</dbReference>
<dbReference type="EMBL" id="NHON01000091">
    <property type="protein sequence ID" value="OWJ62749.1"/>
    <property type="molecule type" value="Genomic_DNA"/>
</dbReference>
<keyword evidence="4 7" id="KW-0812">Transmembrane</keyword>
<feature type="transmembrane region" description="Helical" evidence="7">
    <location>
        <begin position="156"/>
        <end position="178"/>
    </location>
</feature>
<sequence length="457" mass="48906">MGHATPQAGGAKRPLTPVMLAAAVGSALEWYDFFIYGTAAALVFGELFLPKFDPSTGMLVSLATFGVGFLARPFGGLLFGHLGDRWGRKPVLVITILMVGGSTFLIGLLPTYDQIGLWAPLLLVLMRLLQGLGAGAEYGGAVLLAVEYAPEGRRGFFGSFAPMGVTIGNLLAAGVFGLVTLLPHEDLLAWGWRIPFLVSLLLLGFGVFIRMRIGETPVFEETQEKQPPIRAPALAALCRHPRNFAVVVGARMAENGLGYLFPVFGLSYIINTLHLPRDVALLGVFGGNFVEIFGILFFGWLSDKVGRRPVYIGGALFSAIFAVPFFMMLNTGDTTTIVLAFVLIMGIGGGAMFGPQAAYFAELFGPRLRFSGFAFARELGSILAGGPAPALSAMLVIWFDGAPWGVALYVIVLSLITVAAVWWGPETHESDLRKDYSTVDERRLDRAPAGAAARPTA</sequence>
<evidence type="ECO:0000256" key="3">
    <source>
        <dbReference type="ARBA" id="ARBA00022475"/>
    </source>
</evidence>
<dbReference type="GO" id="GO:0022857">
    <property type="term" value="F:transmembrane transporter activity"/>
    <property type="evidence" value="ECO:0007669"/>
    <property type="project" value="InterPro"/>
</dbReference>
<keyword evidence="5 7" id="KW-1133">Transmembrane helix</keyword>
<dbReference type="PROSITE" id="PS50850">
    <property type="entry name" value="MFS"/>
    <property type="match status" value="1"/>
</dbReference>
<feature type="transmembrane region" description="Helical" evidence="7">
    <location>
        <begin position="20"/>
        <end position="44"/>
    </location>
</feature>
<proteinExistence type="predicted"/>
<dbReference type="PROSITE" id="PS00217">
    <property type="entry name" value="SUGAR_TRANSPORT_2"/>
    <property type="match status" value="1"/>
</dbReference>
<comment type="subcellular location">
    <subcellularLocation>
        <location evidence="1">Cell membrane</location>
        <topology evidence="1">Multi-pass membrane protein</topology>
    </subcellularLocation>
</comment>